<dbReference type="Proteomes" id="UP000515703">
    <property type="component" value="Chromosome"/>
</dbReference>
<keyword evidence="5" id="KW-0121">Carboxypeptidase</keyword>
<dbReference type="InterPro" id="IPR029062">
    <property type="entry name" value="Class_I_gatase-like"/>
</dbReference>
<dbReference type="InterPro" id="IPR040449">
    <property type="entry name" value="Peptidase_S66_N"/>
</dbReference>
<keyword evidence="2" id="KW-0378">Hydrolase</keyword>
<evidence type="ECO:0000259" key="4">
    <source>
        <dbReference type="Pfam" id="PF17676"/>
    </source>
</evidence>
<accession>A0A7I8DRN1</accession>
<dbReference type="InterPro" id="IPR027461">
    <property type="entry name" value="Carboxypeptidase_A_C_sf"/>
</dbReference>
<keyword evidence="6" id="KW-1185">Reference proteome</keyword>
<dbReference type="InterPro" id="IPR040921">
    <property type="entry name" value="Peptidase_S66C"/>
</dbReference>
<sequence>MERLIKPRKLQKGDTVATISISGGRAGDVDMLERYEIGKTRLKEIFELNVVETPNAMKGSDFLYKNPKARVDDLMWALCNTKVKGIITNMGGDDSYRLLPYINYEIIRNNPKVMMGFSDISTLHNVFTYAGVSSFYGPSLLTPIAQPGKLDEYTKHWMDRVLFSSNVIGEAEPCKAWTCINWGNNKEQVHWTNNTGYKVINGKGKVQGRLLGGCCGPLQQIMGTSIFPSVEQWKDSIIFMEIGIPYSDEISGLHQVRAFAATGMFRQAKGLICTNLRNEEEAQLLKVICEEEGLIDFPILANVDFGHRTPMMVIPIGTLAELDCDNARFTILESAVID</sequence>
<dbReference type="SUPFAM" id="SSF141986">
    <property type="entry name" value="LD-carboxypeptidase A C-terminal domain-like"/>
    <property type="match status" value="1"/>
</dbReference>
<dbReference type="Gene3D" id="3.40.50.10740">
    <property type="entry name" value="Class I glutamine amidotransferase-like"/>
    <property type="match status" value="1"/>
</dbReference>
<gene>
    <name evidence="5" type="ORF">bsdcttw_41090</name>
</gene>
<dbReference type="AlphaFoldDB" id="A0A7I8DRN1"/>
<dbReference type="SUPFAM" id="SSF52317">
    <property type="entry name" value="Class I glutamine amidotransferase-like"/>
    <property type="match status" value="1"/>
</dbReference>
<comment type="similarity">
    <text evidence="1">Belongs to the peptidase S66 family.</text>
</comment>
<reference evidence="5 6" key="1">
    <citation type="submission" date="2020-08" db="EMBL/GenBank/DDBJ databases">
        <title>Draft genome sequencing of an Anaerocolumna strain isolated from anoxic soil subjected to BSD treatment.</title>
        <authorList>
            <person name="Uek A."/>
            <person name="Tonouchi A."/>
        </authorList>
    </citation>
    <scope>NUCLEOTIDE SEQUENCE [LARGE SCALE GENOMIC DNA]</scope>
    <source>
        <strain evidence="5 6">CTTW</strain>
    </source>
</reference>
<dbReference type="PIRSF" id="PIRSF028757">
    <property type="entry name" value="LD-carboxypeptidase"/>
    <property type="match status" value="1"/>
</dbReference>
<protein>
    <submittedName>
        <fullName evidence="5">LD-carboxypeptidase</fullName>
    </submittedName>
</protein>
<feature type="domain" description="LD-carboxypeptidase C-terminal" evidence="4">
    <location>
        <begin position="207"/>
        <end position="322"/>
    </location>
</feature>
<organism evidence="5 6">
    <name type="scientific">Anaerocolumna chitinilytica</name>
    <dbReference type="NCBI Taxonomy" id="1727145"/>
    <lineage>
        <taxon>Bacteria</taxon>
        <taxon>Bacillati</taxon>
        <taxon>Bacillota</taxon>
        <taxon>Clostridia</taxon>
        <taxon>Lachnospirales</taxon>
        <taxon>Lachnospiraceae</taxon>
        <taxon>Anaerocolumna</taxon>
    </lineage>
</organism>
<dbReference type="RefSeq" id="WP_185256678.1">
    <property type="nucleotide sequence ID" value="NZ_AP023368.1"/>
</dbReference>
<name>A0A7I8DRN1_9FIRM</name>
<dbReference type="GO" id="GO:0004180">
    <property type="term" value="F:carboxypeptidase activity"/>
    <property type="evidence" value="ECO:0007669"/>
    <property type="project" value="UniProtKB-KW"/>
</dbReference>
<evidence type="ECO:0000259" key="3">
    <source>
        <dbReference type="Pfam" id="PF02016"/>
    </source>
</evidence>
<dbReference type="CDD" id="cd07062">
    <property type="entry name" value="Peptidase_S66_mccF_like"/>
    <property type="match status" value="1"/>
</dbReference>
<dbReference type="InterPro" id="IPR003507">
    <property type="entry name" value="S66_fam"/>
</dbReference>
<evidence type="ECO:0000313" key="5">
    <source>
        <dbReference type="EMBL" id="BCK01069.1"/>
    </source>
</evidence>
<dbReference type="PANTHER" id="PTHR30237:SF4">
    <property type="entry name" value="LD-CARBOXYPEPTIDASE C-TERMINAL DOMAIN-CONTAINING PROTEIN"/>
    <property type="match status" value="1"/>
</dbReference>
<feature type="domain" description="LD-carboxypeptidase N-terminal" evidence="3">
    <location>
        <begin position="16"/>
        <end position="137"/>
    </location>
</feature>
<dbReference type="KEGG" id="acht:bsdcttw_41090"/>
<proteinExistence type="inferred from homology"/>
<evidence type="ECO:0000256" key="2">
    <source>
        <dbReference type="ARBA" id="ARBA00022801"/>
    </source>
</evidence>
<keyword evidence="5" id="KW-0645">Protease</keyword>
<dbReference type="InterPro" id="IPR027478">
    <property type="entry name" value="LdcA_N"/>
</dbReference>
<dbReference type="PANTHER" id="PTHR30237">
    <property type="entry name" value="MURAMOYLTETRAPEPTIDE CARBOXYPEPTIDASE"/>
    <property type="match status" value="1"/>
</dbReference>
<dbReference type="Pfam" id="PF02016">
    <property type="entry name" value="Peptidase_S66"/>
    <property type="match status" value="1"/>
</dbReference>
<evidence type="ECO:0000256" key="1">
    <source>
        <dbReference type="ARBA" id="ARBA00010233"/>
    </source>
</evidence>
<evidence type="ECO:0000313" key="6">
    <source>
        <dbReference type="Proteomes" id="UP000515703"/>
    </source>
</evidence>
<dbReference type="EMBL" id="AP023368">
    <property type="protein sequence ID" value="BCK01069.1"/>
    <property type="molecule type" value="Genomic_DNA"/>
</dbReference>
<reference evidence="5 6" key="2">
    <citation type="submission" date="2020-08" db="EMBL/GenBank/DDBJ databases">
        <authorList>
            <person name="Ueki A."/>
            <person name="Tonouchi A."/>
        </authorList>
    </citation>
    <scope>NUCLEOTIDE SEQUENCE [LARGE SCALE GENOMIC DNA]</scope>
    <source>
        <strain evidence="5 6">CTTW</strain>
    </source>
</reference>
<dbReference type="Gene3D" id="3.50.30.60">
    <property type="entry name" value="LD-carboxypeptidase A C-terminal domain-like"/>
    <property type="match status" value="1"/>
</dbReference>
<dbReference type="Pfam" id="PF17676">
    <property type="entry name" value="Peptidase_S66C"/>
    <property type="match status" value="1"/>
</dbReference>